<gene>
    <name evidence="2" type="ORF">AMECASPLE_032812</name>
</gene>
<dbReference type="Proteomes" id="UP001469553">
    <property type="component" value="Unassembled WGS sequence"/>
</dbReference>
<accession>A0ABV0ZRI9</accession>
<feature type="region of interest" description="Disordered" evidence="1">
    <location>
        <begin position="1"/>
        <end position="55"/>
    </location>
</feature>
<evidence type="ECO:0000313" key="2">
    <source>
        <dbReference type="EMBL" id="MEQ2308877.1"/>
    </source>
</evidence>
<feature type="compositionally biased region" description="Acidic residues" evidence="1">
    <location>
        <begin position="8"/>
        <end position="22"/>
    </location>
</feature>
<evidence type="ECO:0000313" key="3">
    <source>
        <dbReference type="Proteomes" id="UP001469553"/>
    </source>
</evidence>
<reference evidence="2 3" key="1">
    <citation type="submission" date="2021-06" db="EMBL/GenBank/DDBJ databases">
        <authorList>
            <person name="Palmer J.M."/>
        </authorList>
    </citation>
    <scope>NUCLEOTIDE SEQUENCE [LARGE SCALE GENOMIC DNA]</scope>
    <source>
        <strain evidence="2 3">AS_MEX2019</strain>
        <tissue evidence="2">Muscle</tissue>
    </source>
</reference>
<proteinExistence type="predicted"/>
<evidence type="ECO:0000256" key="1">
    <source>
        <dbReference type="SAM" id="MobiDB-lite"/>
    </source>
</evidence>
<feature type="compositionally biased region" description="Acidic residues" evidence="1">
    <location>
        <begin position="43"/>
        <end position="55"/>
    </location>
</feature>
<comment type="caution">
    <text evidence="2">The sequence shown here is derived from an EMBL/GenBank/DDBJ whole genome shotgun (WGS) entry which is preliminary data.</text>
</comment>
<organism evidence="2 3">
    <name type="scientific">Ameca splendens</name>
    <dbReference type="NCBI Taxonomy" id="208324"/>
    <lineage>
        <taxon>Eukaryota</taxon>
        <taxon>Metazoa</taxon>
        <taxon>Chordata</taxon>
        <taxon>Craniata</taxon>
        <taxon>Vertebrata</taxon>
        <taxon>Euteleostomi</taxon>
        <taxon>Actinopterygii</taxon>
        <taxon>Neopterygii</taxon>
        <taxon>Teleostei</taxon>
        <taxon>Neoteleostei</taxon>
        <taxon>Acanthomorphata</taxon>
        <taxon>Ovalentaria</taxon>
        <taxon>Atherinomorphae</taxon>
        <taxon>Cyprinodontiformes</taxon>
        <taxon>Goodeidae</taxon>
        <taxon>Ameca</taxon>
    </lineage>
</organism>
<keyword evidence="3" id="KW-1185">Reference proteome</keyword>
<sequence length="80" mass="8978">MDGAESSSESEMEVDDQSEEEMETKTPQKQERQVTPKKTAEKNDEDDEFGGSTDVDEPVYEALFSLRLSFPSSVADQLKL</sequence>
<dbReference type="EMBL" id="JAHRIP010070156">
    <property type="protein sequence ID" value="MEQ2308877.1"/>
    <property type="molecule type" value="Genomic_DNA"/>
</dbReference>
<feature type="compositionally biased region" description="Basic and acidic residues" evidence="1">
    <location>
        <begin position="23"/>
        <end position="42"/>
    </location>
</feature>
<name>A0ABV0ZRI9_9TELE</name>
<protein>
    <submittedName>
        <fullName evidence="2">Uncharacterized protein</fullName>
    </submittedName>
</protein>